<gene>
    <name evidence="2" type="ordered locus">PCC7424_5421</name>
</gene>
<dbReference type="KEGG" id="cyc:PCC7424_5421"/>
<keyword evidence="3" id="KW-1185">Reference proteome</keyword>
<proteinExistence type="predicted"/>
<keyword evidence="2" id="KW-0614">Plasmid</keyword>
<sequence>MNIWEVTLTLVKINSSIDEEGKVTISGTGKFQYYDNKQWMECPIPFTAKGNAALVVDNAGIGGIILASGRFNLFKTKDNLNPRMLLNIDRAIPVQPDLEEIENIEESPSTVEPQGELVTTGINVDNNGHQKSEVNDDDELGF</sequence>
<dbReference type="HOGENOM" id="CLU_1812574_0_0_3"/>
<dbReference type="AlphaFoldDB" id="B7KMH4"/>
<dbReference type="Proteomes" id="UP000002384">
    <property type="component" value="Plasmid pP742402"/>
</dbReference>
<evidence type="ECO:0000313" key="2">
    <source>
        <dbReference type="EMBL" id="ACK73996.1"/>
    </source>
</evidence>
<protein>
    <submittedName>
        <fullName evidence="2">Uncharacterized protein</fullName>
    </submittedName>
</protein>
<feature type="region of interest" description="Disordered" evidence="1">
    <location>
        <begin position="105"/>
        <end position="142"/>
    </location>
</feature>
<evidence type="ECO:0000313" key="3">
    <source>
        <dbReference type="Proteomes" id="UP000002384"/>
    </source>
</evidence>
<accession>B7KMH4</accession>
<dbReference type="RefSeq" id="WP_012599503.1">
    <property type="nucleotide sequence ID" value="NC_011737.1"/>
</dbReference>
<name>B7KMH4_GLOC7</name>
<dbReference type="EMBL" id="CP001293">
    <property type="protein sequence ID" value="ACK73996.1"/>
    <property type="molecule type" value="Genomic_DNA"/>
</dbReference>
<evidence type="ECO:0000256" key="1">
    <source>
        <dbReference type="SAM" id="MobiDB-lite"/>
    </source>
</evidence>
<geneLocation type="plasmid" evidence="2 3">
    <name>pP742402</name>
</geneLocation>
<dbReference type="OrthoDB" id="457156at2"/>
<organism evidence="2 3">
    <name type="scientific">Gloeothece citriformis (strain PCC 7424)</name>
    <name type="common">Cyanothece sp. (strain PCC 7424)</name>
    <dbReference type="NCBI Taxonomy" id="65393"/>
    <lineage>
        <taxon>Bacteria</taxon>
        <taxon>Bacillati</taxon>
        <taxon>Cyanobacteriota</taxon>
        <taxon>Cyanophyceae</taxon>
        <taxon>Oscillatoriophycideae</taxon>
        <taxon>Chroococcales</taxon>
        <taxon>Aphanothecaceae</taxon>
        <taxon>Gloeothece</taxon>
        <taxon>Gloeothece citriformis</taxon>
    </lineage>
</organism>
<reference evidence="3" key="1">
    <citation type="journal article" date="2011" name="MBio">
        <title>Novel metabolic attributes of the genus Cyanothece, comprising a group of unicellular nitrogen-fixing Cyanobacteria.</title>
        <authorList>
            <person name="Bandyopadhyay A."/>
            <person name="Elvitigala T."/>
            <person name="Welsh E."/>
            <person name="Stockel J."/>
            <person name="Liberton M."/>
            <person name="Min H."/>
            <person name="Sherman L.A."/>
            <person name="Pakrasi H.B."/>
        </authorList>
    </citation>
    <scope>NUCLEOTIDE SEQUENCE [LARGE SCALE GENOMIC DNA]</scope>
    <source>
        <strain evidence="3">PCC 7424</strain>
        <plasmid evidence="3">pP742402</plasmid>
    </source>
</reference>